<evidence type="ECO:0000256" key="1">
    <source>
        <dbReference type="SAM" id="MobiDB-lite"/>
    </source>
</evidence>
<feature type="compositionally biased region" description="Polar residues" evidence="1">
    <location>
        <begin position="1"/>
        <end position="23"/>
    </location>
</feature>
<accession>A0A9N9EI48</accession>
<gene>
    <name evidence="2" type="ORF">FMOSSE_LOCUS12814</name>
</gene>
<proteinExistence type="predicted"/>
<protein>
    <submittedName>
        <fullName evidence="2">11374_t:CDS:1</fullName>
    </submittedName>
</protein>
<dbReference type="Proteomes" id="UP000789375">
    <property type="component" value="Unassembled WGS sequence"/>
</dbReference>
<organism evidence="2 3">
    <name type="scientific">Funneliformis mosseae</name>
    <name type="common">Endomycorrhizal fungus</name>
    <name type="synonym">Glomus mosseae</name>
    <dbReference type="NCBI Taxonomy" id="27381"/>
    <lineage>
        <taxon>Eukaryota</taxon>
        <taxon>Fungi</taxon>
        <taxon>Fungi incertae sedis</taxon>
        <taxon>Mucoromycota</taxon>
        <taxon>Glomeromycotina</taxon>
        <taxon>Glomeromycetes</taxon>
        <taxon>Glomerales</taxon>
        <taxon>Glomeraceae</taxon>
        <taxon>Funneliformis</taxon>
    </lineage>
</organism>
<reference evidence="2" key="1">
    <citation type="submission" date="2021-06" db="EMBL/GenBank/DDBJ databases">
        <authorList>
            <person name="Kallberg Y."/>
            <person name="Tangrot J."/>
            <person name="Rosling A."/>
        </authorList>
    </citation>
    <scope>NUCLEOTIDE SEQUENCE</scope>
    <source>
        <strain evidence="2">87-6 pot B 2015</strain>
    </source>
</reference>
<feature type="non-terminal residue" evidence="2">
    <location>
        <position position="1"/>
    </location>
</feature>
<sequence>MTRKGNSGSNRDCNKSRSGSRIVNRNRARGANSSHRGRGGRDRDNNNDRRRDDVQRPPPTHLNVPEIKQIFVLPNYHIMVEGYCKFPSMSCDAGLNPRIYSFQHVILPLLGLLTRTAITKCILEKYVHAIYMVVYNSLVNIVNGSGRMCNVNSFADNQVSAEELLRRERYAFIPSS</sequence>
<evidence type="ECO:0000313" key="2">
    <source>
        <dbReference type="EMBL" id="CAG8679587.1"/>
    </source>
</evidence>
<feature type="compositionally biased region" description="Basic and acidic residues" evidence="1">
    <location>
        <begin position="39"/>
        <end position="55"/>
    </location>
</feature>
<feature type="region of interest" description="Disordered" evidence="1">
    <location>
        <begin position="1"/>
        <end position="62"/>
    </location>
</feature>
<dbReference type="EMBL" id="CAJVPP010006570">
    <property type="protein sequence ID" value="CAG8679587.1"/>
    <property type="molecule type" value="Genomic_DNA"/>
</dbReference>
<evidence type="ECO:0000313" key="3">
    <source>
        <dbReference type="Proteomes" id="UP000789375"/>
    </source>
</evidence>
<comment type="caution">
    <text evidence="2">The sequence shown here is derived from an EMBL/GenBank/DDBJ whole genome shotgun (WGS) entry which is preliminary data.</text>
</comment>
<keyword evidence="3" id="KW-1185">Reference proteome</keyword>
<name>A0A9N9EI48_FUNMO</name>
<dbReference type="AlphaFoldDB" id="A0A9N9EI48"/>